<dbReference type="InterPro" id="IPR012934">
    <property type="entry name" value="Znf_AD"/>
</dbReference>
<dbReference type="FunFam" id="3.30.160.60:FF:000870">
    <property type="entry name" value="zinc finger protein 197 isoform X1"/>
    <property type="match status" value="1"/>
</dbReference>
<dbReference type="EMBL" id="JALNTZ010000004">
    <property type="protein sequence ID" value="KAJ3654843.1"/>
    <property type="molecule type" value="Genomic_DNA"/>
</dbReference>
<dbReference type="Pfam" id="PF00096">
    <property type="entry name" value="zf-C2H2"/>
    <property type="match status" value="4"/>
</dbReference>
<proteinExistence type="predicted"/>
<keyword evidence="11" id="KW-1185">Reference proteome</keyword>
<dbReference type="SMART" id="SM00868">
    <property type="entry name" value="zf-AD"/>
    <property type="match status" value="2"/>
</dbReference>
<dbReference type="FunFam" id="3.30.160.60:FF:000110">
    <property type="entry name" value="Zinc finger protein-like"/>
    <property type="match status" value="1"/>
</dbReference>
<evidence type="ECO:0000256" key="2">
    <source>
        <dbReference type="ARBA" id="ARBA00022723"/>
    </source>
</evidence>
<feature type="domain" description="C2H2-type" evidence="9">
    <location>
        <begin position="277"/>
        <end position="304"/>
    </location>
</feature>
<feature type="domain" description="C2H2-type" evidence="9">
    <location>
        <begin position="214"/>
        <end position="241"/>
    </location>
</feature>
<protein>
    <recommendedName>
        <fullName evidence="9">C2H2-type domain-containing protein</fullName>
    </recommendedName>
</protein>
<reference evidence="10" key="1">
    <citation type="journal article" date="2023" name="G3 (Bethesda)">
        <title>Whole genome assemblies of Zophobas morio and Tenebrio molitor.</title>
        <authorList>
            <person name="Kaur S."/>
            <person name="Stinson S.A."/>
            <person name="diCenzo G.C."/>
        </authorList>
    </citation>
    <scope>NUCLEOTIDE SEQUENCE</scope>
    <source>
        <strain evidence="10">QUZm001</strain>
    </source>
</reference>
<dbReference type="Proteomes" id="UP001168821">
    <property type="component" value="Unassembled WGS sequence"/>
</dbReference>
<evidence type="ECO:0000256" key="4">
    <source>
        <dbReference type="ARBA" id="ARBA00022771"/>
    </source>
</evidence>
<keyword evidence="4 7" id="KW-0863">Zinc-finger</keyword>
<dbReference type="FunFam" id="3.30.160.60:FF:000100">
    <property type="entry name" value="Zinc finger 45-like"/>
    <property type="match status" value="1"/>
</dbReference>
<sequence length="350" mass="41246">MSDTVKVCFTCRKNDSKKFYNIQNYDTDKISYLDKLKTCITPDLIENDDMEMCGLCVKHLRICYKFRLTVLTSQEYLRNNDGSEELIKKEDVCDDFKFALSDSDLQYVKSESDCDDDFVNSDNYSSDDSSSKDIVSSLPKRHKKRKHHTKVSGDEIFTCEYCVAQFGKNWQLRKHLTRVHNEVRKFVCSYCSKEFKQAYHLKEHITSHTGEKNYTCPICEKKFQRQSSQRRHIKSHDAPPGHKTKRTPFLCTICGKSFPFSNGVQRHMRIHFGIKNFECKLCNRRFTQSTHLQVHMRTHTGEKPYICETCGEKFSLKSCMLKHINNRHYKSKNLVDDLPIFYFPKEFEQS</sequence>
<dbReference type="InterPro" id="IPR013087">
    <property type="entry name" value="Znf_C2H2_type"/>
</dbReference>
<dbReference type="InterPro" id="IPR036236">
    <property type="entry name" value="Znf_C2H2_sf"/>
</dbReference>
<feature type="region of interest" description="Disordered" evidence="8">
    <location>
        <begin position="120"/>
        <end position="146"/>
    </location>
</feature>
<dbReference type="GO" id="GO:0005634">
    <property type="term" value="C:nucleus"/>
    <property type="evidence" value="ECO:0007669"/>
    <property type="project" value="UniProtKB-SubCell"/>
</dbReference>
<dbReference type="GO" id="GO:0000981">
    <property type="term" value="F:DNA-binding transcription factor activity, RNA polymerase II-specific"/>
    <property type="evidence" value="ECO:0007669"/>
    <property type="project" value="TreeGrafter"/>
</dbReference>
<evidence type="ECO:0000259" key="9">
    <source>
        <dbReference type="PROSITE" id="PS50157"/>
    </source>
</evidence>
<keyword evidence="6" id="KW-0539">Nucleus</keyword>
<dbReference type="PANTHER" id="PTHR23235:SF142">
    <property type="entry name" value="ZINC FINGER PROTEIN 384"/>
    <property type="match status" value="1"/>
</dbReference>
<dbReference type="PROSITE" id="PS00028">
    <property type="entry name" value="ZINC_FINGER_C2H2_1"/>
    <property type="match status" value="6"/>
</dbReference>
<dbReference type="GO" id="GO:0008270">
    <property type="term" value="F:zinc ion binding"/>
    <property type="evidence" value="ECO:0007669"/>
    <property type="project" value="UniProtKB-KW"/>
</dbReference>
<dbReference type="PANTHER" id="PTHR23235">
    <property type="entry name" value="KRUEPPEL-LIKE TRANSCRIPTION FACTOR"/>
    <property type="match status" value="1"/>
</dbReference>
<comment type="caution">
    <text evidence="10">The sequence shown here is derived from an EMBL/GenBank/DDBJ whole genome shotgun (WGS) entry which is preliminary data.</text>
</comment>
<gene>
    <name evidence="10" type="ORF">Zmor_014001</name>
</gene>
<keyword evidence="2" id="KW-0479">Metal-binding</keyword>
<evidence type="ECO:0000256" key="8">
    <source>
        <dbReference type="SAM" id="MobiDB-lite"/>
    </source>
</evidence>
<evidence type="ECO:0000256" key="5">
    <source>
        <dbReference type="ARBA" id="ARBA00022833"/>
    </source>
</evidence>
<dbReference type="SMART" id="SM00355">
    <property type="entry name" value="ZnF_C2H2"/>
    <property type="match status" value="6"/>
</dbReference>
<dbReference type="SUPFAM" id="SSF57716">
    <property type="entry name" value="Glucocorticoid receptor-like (DNA-binding domain)"/>
    <property type="match status" value="1"/>
</dbReference>
<feature type="domain" description="C2H2-type" evidence="9">
    <location>
        <begin position="186"/>
        <end position="213"/>
    </location>
</feature>
<name>A0AA38IGK8_9CUCU</name>
<feature type="domain" description="C2H2-type" evidence="9">
    <location>
        <begin position="157"/>
        <end position="185"/>
    </location>
</feature>
<dbReference type="SUPFAM" id="SSF57667">
    <property type="entry name" value="beta-beta-alpha zinc fingers"/>
    <property type="match status" value="4"/>
</dbReference>
<dbReference type="GO" id="GO:0000978">
    <property type="term" value="F:RNA polymerase II cis-regulatory region sequence-specific DNA binding"/>
    <property type="evidence" value="ECO:0007669"/>
    <property type="project" value="TreeGrafter"/>
</dbReference>
<accession>A0AA38IGK8</accession>
<evidence type="ECO:0000256" key="6">
    <source>
        <dbReference type="ARBA" id="ARBA00023242"/>
    </source>
</evidence>
<evidence type="ECO:0000256" key="3">
    <source>
        <dbReference type="ARBA" id="ARBA00022737"/>
    </source>
</evidence>
<dbReference type="FunFam" id="3.30.160.60:FF:000145">
    <property type="entry name" value="Zinc finger protein 574"/>
    <property type="match status" value="1"/>
</dbReference>
<evidence type="ECO:0000313" key="11">
    <source>
        <dbReference type="Proteomes" id="UP001168821"/>
    </source>
</evidence>
<feature type="domain" description="C2H2-type" evidence="9">
    <location>
        <begin position="249"/>
        <end position="276"/>
    </location>
</feature>
<feature type="compositionally biased region" description="Low complexity" evidence="8">
    <location>
        <begin position="120"/>
        <end position="137"/>
    </location>
</feature>
<dbReference type="FunFam" id="3.30.160.60:FF:001498">
    <property type="entry name" value="Zinc finger protein 404"/>
    <property type="match status" value="1"/>
</dbReference>
<dbReference type="PROSITE" id="PS50157">
    <property type="entry name" value="ZINC_FINGER_C2H2_2"/>
    <property type="match status" value="6"/>
</dbReference>
<feature type="domain" description="C2H2-type" evidence="9">
    <location>
        <begin position="305"/>
        <end position="333"/>
    </location>
</feature>
<evidence type="ECO:0000256" key="7">
    <source>
        <dbReference type="PROSITE-ProRule" id="PRU00042"/>
    </source>
</evidence>
<evidence type="ECO:0000256" key="1">
    <source>
        <dbReference type="ARBA" id="ARBA00004123"/>
    </source>
</evidence>
<dbReference type="AlphaFoldDB" id="A0AA38IGK8"/>
<comment type="subcellular location">
    <subcellularLocation>
        <location evidence="1">Nucleus</location>
    </subcellularLocation>
</comment>
<keyword evidence="3" id="KW-0677">Repeat</keyword>
<organism evidence="10 11">
    <name type="scientific">Zophobas morio</name>
    <dbReference type="NCBI Taxonomy" id="2755281"/>
    <lineage>
        <taxon>Eukaryota</taxon>
        <taxon>Metazoa</taxon>
        <taxon>Ecdysozoa</taxon>
        <taxon>Arthropoda</taxon>
        <taxon>Hexapoda</taxon>
        <taxon>Insecta</taxon>
        <taxon>Pterygota</taxon>
        <taxon>Neoptera</taxon>
        <taxon>Endopterygota</taxon>
        <taxon>Coleoptera</taxon>
        <taxon>Polyphaga</taxon>
        <taxon>Cucujiformia</taxon>
        <taxon>Tenebrionidae</taxon>
        <taxon>Zophobas</taxon>
    </lineage>
</organism>
<dbReference type="Gene3D" id="3.30.160.60">
    <property type="entry name" value="Classic Zinc Finger"/>
    <property type="match status" value="6"/>
</dbReference>
<keyword evidence="5" id="KW-0862">Zinc</keyword>
<evidence type="ECO:0000313" key="10">
    <source>
        <dbReference type="EMBL" id="KAJ3654843.1"/>
    </source>
</evidence>